<dbReference type="Gene3D" id="1.10.10.10">
    <property type="entry name" value="Winged helix-like DNA-binding domain superfamily/Winged helix DNA-binding domain"/>
    <property type="match status" value="1"/>
</dbReference>
<proteinExistence type="predicted"/>
<comment type="caution">
    <text evidence="2">The sequence shown here is derived from an EMBL/GenBank/DDBJ whole genome shotgun (WGS) entry which is preliminary data.</text>
</comment>
<dbReference type="SUPFAM" id="SSF46785">
    <property type="entry name" value="Winged helix' DNA-binding domain"/>
    <property type="match status" value="1"/>
</dbReference>
<keyword evidence="3" id="KW-1185">Reference proteome</keyword>
<gene>
    <name evidence="2" type="ORF">GCM10010280_34630</name>
</gene>
<name>A0A918EX24_9ACTN</name>
<dbReference type="AlphaFoldDB" id="A0A918EX24"/>
<sequence>MYEMLRNPVDGTRLRILAWLSDPAVAEHGLTADDVATRLGVPRPAALTHLRLLTALGLLRTSADRLRYRRDEMRIAEVAQVFDKGW</sequence>
<dbReference type="Proteomes" id="UP000656732">
    <property type="component" value="Unassembled WGS sequence"/>
</dbReference>
<dbReference type="SMART" id="SM00418">
    <property type="entry name" value="HTH_ARSR"/>
    <property type="match status" value="1"/>
</dbReference>
<organism evidence="2 3">
    <name type="scientific">Streptomyces pilosus</name>
    <dbReference type="NCBI Taxonomy" id="28893"/>
    <lineage>
        <taxon>Bacteria</taxon>
        <taxon>Bacillati</taxon>
        <taxon>Actinomycetota</taxon>
        <taxon>Actinomycetes</taxon>
        <taxon>Kitasatosporales</taxon>
        <taxon>Streptomycetaceae</taxon>
        <taxon>Streptomyces</taxon>
    </lineage>
</organism>
<dbReference type="InterPro" id="IPR036390">
    <property type="entry name" value="WH_DNA-bd_sf"/>
</dbReference>
<reference evidence="2" key="2">
    <citation type="submission" date="2020-09" db="EMBL/GenBank/DDBJ databases">
        <authorList>
            <person name="Sun Q."/>
            <person name="Ohkuma M."/>
        </authorList>
    </citation>
    <scope>NUCLEOTIDE SEQUENCE</scope>
    <source>
        <strain evidence="2">JCM 4403</strain>
    </source>
</reference>
<dbReference type="Pfam" id="PF12840">
    <property type="entry name" value="HTH_20"/>
    <property type="match status" value="1"/>
</dbReference>
<evidence type="ECO:0000259" key="1">
    <source>
        <dbReference type="SMART" id="SM00418"/>
    </source>
</evidence>
<evidence type="ECO:0000313" key="2">
    <source>
        <dbReference type="EMBL" id="GGQ84859.1"/>
    </source>
</evidence>
<feature type="domain" description="HTH arsR-type" evidence="1">
    <location>
        <begin position="3"/>
        <end position="84"/>
    </location>
</feature>
<accession>A0A918EX24</accession>
<reference evidence="2" key="1">
    <citation type="journal article" date="2014" name="Int. J. Syst. Evol. Microbiol.">
        <title>Complete genome sequence of Corynebacterium casei LMG S-19264T (=DSM 44701T), isolated from a smear-ripened cheese.</title>
        <authorList>
            <consortium name="US DOE Joint Genome Institute (JGI-PGF)"/>
            <person name="Walter F."/>
            <person name="Albersmeier A."/>
            <person name="Kalinowski J."/>
            <person name="Ruckert C."/>
        </authorList>
    </citation>
    <scope>NUCLEOTIDE SEQUENCE</scope>
    <source>
        <strain evidence="2">JCM 4403</strain>
    </source>
</reference>
<dbReference type="GO" id="GO:0003700">
    <property type="term" value="F:DNA-binding transcription factor activity"/>
    <property type="evidence" value="ECO:0007669"/>
    <property type="project" value="InterPro"/>
</dbReference>
<dbReference type="EMBL" id="BMTU01000006">
    <property type="protein sequence ID" value="GGQ84859.1"/>
    <property type="molecule type" value="Genomic_DNA"/>
</dbReference>
<dbReference type="InterPro" id="IPR001845">
    <property type="entry name" value="HTH_ArsR_DNA-bd_dom"/>
</dbReference>
<dbReference type="InterPro" id="IPR036388">
    <property type="entry name" value="WH-like_DNA-bd_sf"/>
</dbReference>
<protein>
    <recommendedName>
        <fullName evidence="1">HTH arsR-type domain-containing protein</fullName>
    </recommendedName>
</protein>
<evidence type="ECO:0000313" key="3">
    <source>
        <dbReference type="Proteomes" id="UP000656732"/>
    </source>
</evidence>